<comment type="similarity">
    <text evidence="1 4">Belongs to the pyrroline-5-carboxylate reductase family.</text>
</comment>
<dbReference type="InterPro" id="IPR000304">
    <property type="entry name" value="Pyrroline-COOH_reductase"/>
</dbReference>
<gene>
    <name evidence="4" type="primary">proC</name>
    <name evidence="9" type="ORF">BK661_18000</name>
</gene>
<reference evidence="9 10" key="1">
    <citation type="submission" date="2016-10" db="EMBL/GenBank/DDBJ databases">
        <title>Comparative genome analysis of multiple Pseudomonas spp. focuses on biocontrol and plant growth promoting traits.</title>
        <authorList>
            <person name="Tao X.-Y."/>
            <person name="Taylor C.G."/>
        </authorList>
    </citation>
    <scope>NUCLEOTIDE SEQUENCE [LARGE SCALE GENOMIC DNA]</scope>
    <source>
        <strain evidence="9 10">94G2</strain>
    </source>
</reference>
<comment type="catalytic activity">
    <reaction evidence="4">
        <text>L-proline + NADP(+) = (S)-1-pyrroline-5-carboxylate + NADPH + 2 H(+)</text>
        <dbReference type="Rhea" id="RHEA:14109"/>
        <dbReference type="ChEBI" id="CHEBI:15378"/>
        <dbReference type="ChEBI" id="CHEBI:17388"/>
        <dbReference type="ChEBI" id="CHEBI:57783"/>
        <dbReference type="ChEBI" id="CHEBI:58349"/>
        <dbReference type="ChEBI" id="CHEBI:60039"/>
        <dbReference type="EC" id="1.5.1.2"/>
    </reaction>
</comment>
<dbReference type="SUPFAM" id="SSF51735">
    <property type="entry name" value="NAD(P)-binding Rossmann-fold domains"/>
    <property type="match status" value="1"/>
</dbReference>
<keyword evidence="4" id="KW-0641">Proline biosynthesis</keyword>
<dbReference type="GO" id="GO:0055129">
    <property type="term" value="P:L-proline biosynthetic process"/>
    <property type="evidence" value="ECO:0007669"/>
    <property type="project" value="UniProtKB-UniRule"/>
</dbReference>
<dbReference type="PANTHER" id="PTHR11645">
    <property type="entry name" value="PYRROLINE-5-CARBOXYLATE REDUCTASE"/>
    <property type="match status" value="1"/>
</dbReference>
<keyword evidence="4" id="KW-0028">Amino-acid biosynthesis</keyword>
<accession>A0A423J0Y7</accession>
<evidence type="ECO:0000313" key="9">
    <source>
        <dbReference type="EMBL" id="RON31353.1"/>
    </source>
</evidence>
<dbReference type="AlphaFoldDB" id="A0A423J0Y7"/>
<dbReference type="EMBL" id="MOBL01000019">
    <property type="protein sequence ID" value="RON31353.1"/>
    <property type="molecule type" value="Genomic_DNA"/>
</dbReference>
<dbReference type="GO" id="GO:0005737">
    <property type="term" value="C:cytoplasm"/>
    <property type="evidence" value="ECO:0007669"/>
    <property type="project" value="UniProtKB-SubCell"/>
</dbReference>
<dbReference type="Pfam" id="PF14748">
    <property type="entry name" value="P5CR_dimer"/>
    <property type="match status" value="1"/>
</dbReference>
<keyword evidence="2 4" id="KW-0521">NADP</keyword>
<evidence type="ECO:0000256" key="4">
    <source>
        <dbReference type="HAMAP-Rule" id="MF_01925"/>
    </source>
</evidence>
<dbReference type="SUPFAM" id="SSF48179">
    <property type="entry name" value="6-phosphogluconate dehydrogenase C-terminal domain-like"/>
    <property type="match status" value="1"/>
</dbReference>
<dbReference type="UniPathway" id="UPA00098">
    <property type="reaction ID" value="UER00361"/>
</dbReference>
<dbReference type="InterPro" id="IPR036291">
    <property type="entry name" value="NAD(P)-bd_dom_sf"/>
</dbReference>
<dbReference type="InterPro" id="IPR008927">
    <property type="entry name" value="6-PGluconate_DH-like_C_sf"/>
</dbReference>
<dbReference type="InterPro" id="IPR028939">
    <property type="entry name" value="P5C_Rdtase_cat_N"/>
</dbReference>
<dbReference type="PIRSF" id="PIRSF000193">
    <property type="entry name" value="Pyrrol-5-carb_rd"/>
    <property type="match status" value="1"/>
</dbReference>
<sequence length="264" mass="28477">MRAVHMLGAGHMGGAILYGLRQQMKGTDSLRVVEVDAERSAKYSTDGFRVSTRLERLEDDDIVVLAVPPQQFEQALVQNELLKRHRGPVISVMAGITLHTLTRELGHCNVVRSIPNTPSQVGEGVTLYYAPTQARPELTAAAQQVFGAIGLVIRVEDEAQIDSGTALAGGGPALVAFFADALQEYAHEEGFDARQAELIATQLLHGTARLIRETGKPAWQVCKDVQTKGGTTERAIDTFVDADIKGIVKAALRAAARRSVELGK</sequence>
<evidence type="ECO:0000256" key="6">
    <source>
        <dbReference type="PIRSR" id="PIRSR000193-1"/>
    </source>
</evidence>
<dbReference type="Proteomes" id="UP000283260">
    <property type="component" value="Unassembled WGS sequence"/>
</dbReference>
<proteinExistence type="inferred from homology"/>
<dbReference type="GO" id="GO:0004735">
    <property type="term" value="F:pyrroline-5-carboxylate reductase activity"/>
    <property type="evidence" value="ECO:0007669"/>
    <property type="project" value="UniProtKB-UniRule"/>
</dbReference>
<comment type="catalytic activity">
    <reaction evidence="4">
        <text>L-proline + NAD(+) = (S)-1-pyrroline-5-carboxylate + NADH + 2 H(+)</text>
        <dbReference type="Rhea" id="RHEA:14105"/>
        <dbReference type="ChEBI" id="CHEBI:15378"/>
        <dbReference type="ChEBI" id="CHEBI:17388"/>
        <dbReference type="ChEBI" id="CHEBI:57540"/>
        <dbReference type="ChEBI" id="CHEBI:57945"/>
        <dbReference type="ChEBI" id="CHEBI:60039"/>
        <dbReference type="EC" id="1.5.1.2"/>
    </reaction>
</comment>
<evidence type="ECO:0000256" key="5">
    <source>
        <dbReference type="NCBIfam" id="TIGR00112"/>
    </source>
</evidence>
<feature type="domain" description="Pyrroline-5-carboxylate reductase dimerisation" evidence="8">
    <location>
        <begin position="158"/>
        <end position="262"/>
    </location>
</feature>
<keyword evidence="3 4" id="KW-0560">Oxidoreductase</keyword>
<dbReference type="RefSeq" id="WP_123498786.1">
    <property type="nucleotide sequence ID" value="NZ_MOBL01000019.1"/>
</dbReference>
<comment type="function">
    <text evidence="4">Catalyzes the reduction of 1-pyrroline-5-carboxylate (PCA) to L-proline.</text>
</comment>
<dbReference type="InterPro" id="IPR029036">
    <property type="entry name" value="P5CR_dimer"/>
</dbReference>
<protein>
    <recommendedName>
        <fullName evidence="4 5">Pyrroline-5-carboxylate reductase</fullName>
        <shortName evidence="4">P5C reductase</shortName>
        <shortName evidence="4">P5CR</shortName>
        <ecNumber evidence="4 5">1.5.1.2</ecNumber>
    </recommendedName>
    <alternativeName>
        <fullName evidence="4">PCA reductase</fullName>
    </alternativeName>
</protein>
<feature type="binding site" evidence="6">
    <location>
        <begin position="7"/>
        <end position="12"/>
    </location>
    <ligand>
        <name>NADP(+)</name>
        <dbReference type="ChEBI" id="CHEBI:58349"/>
    </ligand>
</feature>
<dbReference type="NCBIfam" id="TIGR00112">
    <property type="entry name" value="proC"/>
    <property type="match status" value="1"/>
</dbReference>
<feature type="binding site" evidence="6">
    <location>
        <begin position="66"/>
        <end position="69"/>
    </location>
    <ligand>
        <name>NADP(+)</name>
        <dbReference type="ChEBI" id="CHEBI:58349"/>
    </ligand>
</feature>
<dbReference type="Gene3D" id="3.40.50.720">
    <property type="entry name" value="NAD(P)-binding Rossmann-like Domain"/>
    <property type="match status" value="1"/>
</dbReference>
<evidence type="ECO:0000256" key="2">
    <source>
        <dbReference type="ARBA" id="ARBA00022857"/>
    </source>
</evidence>
<dbReference type="EC" id="1.5.1.2" evidence="4 5"/>
<evidence type="ECO:0000256" key="3">
    <source>
        <dbReference type="ARBA" id="ARBA00023002"/>
    </source>
</evidence>
<evidence type="ECO:0000313" key="10">
    <source>
        <dbReference type="Proteomes" id="UP000283260"/>
    </source>
</evidence>
<comment type="subcellular location">
    <subcellularLocation>
        <location evidence="4">Cytoplasm</location>
    </subcellularLocation>
</comment>
<keyword evidence="4" id="KW-0963">Cytoplasm</keyword>
<dbReference type="PANTHER" id="PTHR11645:SF0">
    <property type="entry name" value="PYRROLINE-5-CARBOXYLATE REDUCTASE 3"/>
    <property type="match status" value="1"/>
</dbReference>
<comment type="caution">
    <text evidence="9">The sequence shown here is derived from an EMBL/GenBank/DDBJ whole genome shotgun (WGS) entry which is preliminary data.</text>
</comment>
<organism evidence="9 10">
    <name type="scientific">Pseudomonas frederiksbergensis</name>
    <dbReference type="NCBI Taxonomy" id="104087"/>
    <lineage>
        <taxon>Bacteria</taxon>
        <taxon>Pseudomonadati</taxon>
        <taxon>Pseudomonadota</taxon>
        <taxon>Gammaproteobacteria</taxon>
        <taxon>Pseudomonadales</taxon>
        <taxon>Pseudomonadaceae</taxon>
        <taxon>Pseudomonas</taxon>
    </lineage>
</organism>
<evidence type="ECO:0000259" key="7">
    <source>
        <dbReference type="Pfam" id="PF03807"/>
    </source>
</evidence>
<evidence type="ECO:0000259" key="8">
    <source>
        <dbReference type="Pfam" id="PF14748"/>
    </source>
</evidence>
<dbReference type="Gene3D" id="1.10.3730.10">
    <property type="entry name" value="ProC C-terminal domain-like"/>
    <property type="match status" value="1"/>
</dbReference>
<name>A0A423J0Y7_9PSED</name>
<dbReference type="Pfam" id="PF03807">
    <property type="entry name" value="F420_oxidored"/>
    <property type="match status" value="1"/>
</dbReference>
<dbReference type="HAMAP" id="MF_01925">
    <property type="entry name" value="P5C_reductase"/>
    <property type="match status" value="1"/>
</dbReference>
<evidence type="ECO:0000256" key="1">
    <source>
        <dbReference type="ARBA" id="ARBA00005525"/>
    </source>
</evidence>
<comment type="pathway">
    <text evidence="4">Amino-acid biosynthesis; L-proline biosynthesis; L-proline from L-glutamate 5-semialdehyde: step 1/1.</text>
</comment>
<feature type="domain" description="Pyrroline-5-carboxylate reductase catalytic N-terminal" evidence="7">
    <location>
        <begin position="6"/>
        <end position="95"/>
    </location>
</feature>